<organism evidence="9 10">
    <name type="scientific">Candidatus Fimiplasma intestinipullorum</name>
    <dbReference type="NCBI Taxonomy" id="2840825"/>
    <lineage>
        <taxon>Bacteria</taxon>
        <taxon>Bacillati</taxon>
        <taxon>Bacillota</taxon>
        <taxon>Clostridia</taxon>
        <taxon>Eubacteriales</taxon>
        <taxon>Candidatus Fimiplasma</taxon>
    </lineage>
</organism>
<keyword evidence="4 7" id="KW-1133">Transmembrane helix</keyword>
<gene>
    <name evidence="9" type="ORF">IAD15_07835</name>
</gene>
<keyword evidence="3 7" id="KW-0812">Transmembrane</keyword>
<evidence type="ECO:0000256" key="7">
    <source>
        <dbReference type="SAM" id="Phobius"/>
    </source>
</evidence>
<dbReference type="InterPro" id="IPR050539">
    <property type="entry name" value="ThrE_Dicarb/AminoAcid_Exp"/>
</dbReference>
<dbReference type="PANTHER" id="PTHR34390:SF2">
    <property type="entry name" value="SUCCINATE TRANSPORTER SUBUNIT YJJP-RELATED"/>
    <property type="match status" value="1"/>
</dbReference>
<sequence>MENIQEIVDMVVDAGRIMLESGSEIYRSEETMVRIARCYGLESIDIFTLATCIYVTCEIEGNSYTRIKRVRPKMTDLSRISRINQLSRDLEKMPLALNDCKQKLAQIEKRSRFSAQMVALTMALACAVFAFMLESCTLKDVLCTGVVSYLAYWVLAYLNRFPSLHLMVKNAMVAMVIALGAILCIETGIGRSMDAIIIGGIMLLVPGVALTNAFRDILNGDILSGVIRIVEAIIIAIGIALGVGIVLFFYTYGLGALG</sequence>
<evidence type="ECO:0000256" key="2">
    <source>
        <dbReference type="ARBA" id="ARBA00022475"/>
    </source>
</evidence>
<evidence type="ECO:0000313" key="10">
    <source>
        <dbReference type="Proteomes" id="UP000824175"/>
    </source>
</evidence>
<dbReference type="GO" id="GO:0015744">
    <property type="term" value="P:succinate transport"/>
    <property type="evidence" value="ECO:0007669"/>
    <property type="project" value="TreeGrafter"/>
</dbReference>
<dbReference type="InterPro" id="IPR010619">
    <property type="entry name" value="ThrE-like_N"/>
</dbReference>
<evidence type="ECO:0000256" key="1">
    <source>
        <dbReference type="ARBA" id="ARBA00004651"/>
    </source>
</evidence>
<feature type="transmembrane region" description="Helical" evidence="7">
    <location>
        <begin position="170"/>
        <end position="189"/>
    </location>
</feature>
<keyword evidence="2" id="KW-1003">Cell membrane</keyword>
<comment type="subcellular location">
    <subcellularLocation>
        <location evidence="1">Cell membrane</location>
        <topology evidence="1">Multi-pass membrane protein</topology>
    </subcellularLocation>
</comment>
<evidence type="ECO:0000256" key="3">
    <source>
        <dbReference type="ARBA" id="ARBA00022692"/>
    </source>
</evidence>
<proteinExistence type="inferred from homology"/>
<dbReference type="AlphaFoldDB" id="A0A9D1L1H5"/>
<comment type="similarity">
    <text evidence="6">Belongs to the ThrE exporter (TC 2.A.79) family.</text>
</comment>
<evidence type="ECO:0000256" key="4">
    <source>
        <dbReference type="ARBA" id="ARBA00022989"/>
    </source>
</evidence>
<dbReference type="EMBL" id="DVMJ01000065">
    <property type="protein sequence ID" value="HIU13962.1"/>
    <property type="molecule type" value="Genomic_DNA"/>
</dbReference>
<feature type="transmembrane region" description="Helical" evidence="7">
    <location>
        <begin position="195"/>
        <end position="214"/>
    </location>
</feature>
<accession>A0A9D1L1H5</accession>
<feature type="domain" description="Threonine/serine exporter-like N-terminal" evidence="8">
    <location>
        <begin position="10"/>
        <end position="249"/>
    </location>
</feature>
<keyword evidence="5 7" id="KW-0472">Membrane</keyword>
<evidence type="ECO:0000256" key="6">
    <source>
        <dbReference type="ARBA" id="ARBA00034125"/>
    </source>
</evidence>
<feature type="transmembrane region" description="Helical" evidence="7">
    <location>
        <begin position="226"/>
        <end position="252"/>
    </location>
</feature>
<protein>
    <submittedName>
        <fullName evidence="9">Threonine/serine exporter family protein</fullName>
    </submittedName>
</protein>
<reference evidence="9" key="1">
    <citation type="submission" date="2020-10" db="EMBL/GenBank/DDBJ databases">
        <authorList>
            <person name="Gilroy R."/>
        </authorList>
    </citation>
    <scope>NUCLEOTIDE SEQUENCE</scope>
    <source>
        <strain evidence="9">CHK195-11698</strain>
    </source>
</reference>
<feature type="transmembrane region" description="Helical" evidence="7">
    <location>
        <begin position="113"/>
        <end position="132"/>
    </location>
</feature>
<comment type="caution">
    <text evidence="9">The sequence shown here is derived from an EMBL/GenBank/DDBJ whole genome shotgun (WGS) entry which is preliminary data.</text>
</comment>
<evidence type="ECO:0000259" key="8">
    <source>
        <dbReference type="Pfam" id="PF06738"/>
    </source>
</evidence>
<evidence type="ECO:0000313" key="9">
    <source>
        <dbReference type="EMBL" id="HIU13962.1"/>
    </source>
</evidence>
<feature type="transmembrane region" description="Helical" evidence="7">
    <location>
        <begin position="138"/>
        <end position="158"/>
    </location>
</feature>
<dbReference type="GO" id="GO:0005886">
    <property type="term" value="C:plasma membrane"/>
    <property type="evidence" value="ECO:0007669"/>
    <property type="project" value="UniProtKB-SubCell"/>
</dbReference>
<dbReference type="PANTHER" id="PTHR34390">
    <property type="entry name" value="UPF0442 PROTEIN YJJB-RELATED"/>
    <property type="match status" value="1"/>
</dbReference>
<reference evidence="9" key="2">
    <citation type="journal article" date="2021" name="PeerJ">
        <title>Extensive microbial diversity within the chicken gut microbiome revealed by metagenomics and culture.</title>
        <authorList>
            <person name="Gilroy R."/>
            <person name="Ravi A."/>
            <person name="Getino M."/>
            <person name="Pursley I."/>
            <person name="Horton D.L."/>
            <person name="Alikhan N.F."/>
            <person name="Baker D."/>
            <person name="Gharbi K."/>
            <person name="Hall N."/>
            <person name="Watson M."/>
            <person name="Adriaenssens E.M."/>
            <person name="Foster-Nyarko E."/>
            <person name="Jarju S."/>
            <person name="Secka A."/>
            <person name="Antonio M."/>
            <person name="Oren A."/>
            <person name="Chaudhuri R.R."/>
            <person name="La Ragione R."/>
            <person name="Hildebrand F."/>
            <person name="Pallen M.J."/>
        </authorList>
    </citation>
    <scope>NUCLEOTIDE SEQUENCE</scope>
    <source>
        <strain evidence="9">CHK195-11698</strain>
    </source>
</reference>
<dbReference type="Proteomes" id="UP000824175">
    <property type="component" value="Unassembled WGS sequence"/>
</dbReference>
<evidence type="ECO:0000256" key="5">
    <source>
        <dbReference type="ARBA" id="ARBA00023136"/>
    </source>
</evidence>
<name>A0A9D1L1H5_9FIRM</name>
<dbReference type="Pfam" id="PF06738">
    <property type="entry name" value="ThrE"/>
    <property type="match status" value="1"/>
</dbReference>
<dbReference type="GO" id="GO:0022857">
    <property type="term" value="F:transmembrane transporter activity"/>
    <property type="evidence" value="ECO:0007669"/>
    <property type="project" value="InterPro"/>
</dbReference>